<dbReference type="AlphaFoldDB" id="A0A2T6BTQ0"/>
<organism evidence="1 2">
    <name type="scientific">Kordia periserrulae</name>
    <dbReference type="NCBI Taxonomy" id="701523"/>
    <lineage>
        <taxon>Bacteria</taxon>
        <taxon>Pseudomonadati</taxon>
        <taxon>Bacteroidota</taxon>
        <taxon>Flavobacteriia</taxon>
        <taxon>Flavobacteriales</taxon>
        <taxon>Flavobacteriaceae</taxon>
        <taxon>Kordia</taxon>
    </lineage>
</organism>
<dbReference type="EMBL" id="QBKT01000009">
    <property type="protein sequence ID" value="PTX59451.1"/>
    <property type="molecule type" value="Genomic_DNA"/>
</dbReference>
<name>A0A2T6BTQ0_9FLAO</name>
<reference evidence="1 2" key="1">
    <citation type="submission" date="2018-04" db="EMBL/GenBank/DDBJ databases">
        <title>Genomic Encyclopedia of Archaeal and Bacterial Type Strains, Phase II (KMG-II): from individual species to whole genera.</title>
        <authorList>
            <person name="Goeker M."/>
        </authorList>
    </citation>
    <scope>NUCLEOTIDE SEQUENCE [LARGE SCALE GENOMIC DNA]</scope>
    <source>
        <strain evidence="1 2">DSM 25731</strain>
    </source>
</reference>
<dbReference type="Proteomes" id="UP000244090">
    <property type="component" value="Unassembled WGS sequence"/>
</dbReference>
<sequence>MRIKHCDICKEDFDTLFRIQYKLPKEWVFVCEDCLLKVKKDNPLYRYGGTWKR</sequence>
<evidence type="ECO:0000313" key="2">
    <source>
        <dbReference type="Proteomes" id="UP000244090"/>
    </source>
</evidence>
<evidence type="ECO:0000313" key="1">
    <source>
        <dbReference type="EMBL" id="PTX59451.1"/>
    </source>
</evidence>
<dbReference type="RefSeq" id="WP_170110096.1">
    <property type="nucleotide sequence ID" value="NZ_QBKT01000009.1"/>
</dbReference>
<gene>
    <name evidence="1" type="ORF">C8N46_10939</name>
</gene>
<proteinExistence type="predicted"/>
<protein>
    <submittedName>
        <fullName evidence="1">Uncharacterized protein</fullName>
    </submittedName>
</protein>
<comment type="caution">
    <text evidence="1">The sequence shown here is derived from an EMBL/GenBank/DDBJ whole genome shotgun (WGS) entry which is preliminary data.</text>
</comment>
<keyword evidence="2" id="KW-1185">Reference proteome</keyword>
<accession>A0A2T6BTQ0</accession>